<keyword evidence="3" id="KW-0175">Coiled coil</keyword>
<proteinExistence type="predicted"/>
<dbReference type="GO" id="GO:0006355">
    <property type="term" value="P:regulation of DNA-templated transcription"/>
    <property type="evidence" value="ECO:0007669"/>
    <property type="project" value="InterPro"/>
</dbReference>
<dbReference type="Pfam" id="PF25601">
    <property type="entry name" value="AAA_lid_14"/>
    <property type="match status" value="1"/>
</dbReference>
<dbReference type="PROSITE" id="PS00675">
    <property type="entry name" value="SIGMA54_INTERACT_1"/>
    <property type="match status" value="1"/>
</dbReference>
<dbReference type="eggNOG" id="COG4252">
    <property type="taxonomic scope" value="Bacteria"/>
</dbReference>
<evidence type="ECO:0000313" key="6">
    <source>
        <dbReference type="EMBL" id="AFN74838.1"/>
    </source>
</evidence>
<gene>
    <name evidence="6" type="ordered locus">MROS_1604</name>
</gene>
<dbReference type="Proteomes" id="UP000009011">
    <property type="component" value="Chromosome"/>
</dbReference>
<organism evidence="6 7">
    <name type="scientific">Melioribacter roseus (strain DSM 23840 / JCM 17771 / VKM B-2668 / P3M-2)</name>
    <dbReference type="NCBI Taxonomy" id="1191523"/>
    <lineage>
        <taxon>Bacteria</taxon>
        <taxon>Pseudomonadati</taxon>
        <taxon>Ignavibacteriota</taxon>
        <taxon>Ignavibacteria</taxon>
        <taxon>Ignavibacteriales</taxon>
        <taxon>Melioribacteraceae</taxon>
        <taxon>Melioribacter</taxon>
    </lineage>
</organism>
<dbReference type="SMART" id="SM01080">
    <property type="entry name" value="CHASE2"/>
    <property type="match status" value="1"/>
</dbReference>
<dbReference type="SMART" id="SM00382">
    <property type="entry name" value="AAA"/>
    <property type="match status" value="1"/>
</dbReference>
<dbReference type="KEGG" id="mro:MROS_1604"/>
<dbReference type="AlphaFoldDB" id="I7A0R9"/>
<dbReference type="GO" id="GO:0003677">
    <property type="term" value="F:DNA binding"/>
    <property type="evidence" value="ECO:0007669"/>
    <property type="project" value="UniProtKB-KW"/>
</dbReference>
<evidence type="ECO:0000259" key="5">
    <source>
        <dbReference type="PROSITE" id="PS50045"/>
    </source>
</evidence>
<evidence type="ECO:0000256" key="3">
    <source>
        <dbReference type="SAM" id="Coils"/>
    </source>
</evidence>
<name>I7A0R9_MELRP</name>
<keyword evidence="4" id="KW-0812">Transmembrane</keyword>
<dbReference type="FunFam" id="3.40.50.300:FF:000006">
    <property type="entry name" value="DNA-binding transcriptional regulator NtrC"/>
    <property type="match status" value="1"/>
</dbReference>
<evidence type="ECO:0000256" key="1">
    <source>
        <dbReference type="ARBA" id="ARBA00022741"/>
    </source>
</evidence>
<protein>
    <submittedName>
        <fullName evidence="6">DNA-binding response regulator HsfA</fullName>
    </submittedName>
</protein>
<dbReference type="GO" id="GO:0005524">
    <property type="term" value="F:ATP binding"/>
    <property type="evidence" value="ECO:0007669"/>
    <property type="project" value="UniProtKB-KW"/>
</dbReference>
<keyword evidence="4" id="KW-0472">Membrane</keyword>
<dbReference type="EMBL" id="CP003557">
    <property type="protein sequence ID" value="AFN74838.1"/>
    <property type="molecule type" value="Genomic_DNA"/>
</dbReference>
<dbReference type="InterPro" id="IPR025662">
    <property type="entry name" value="Sigma_54_int_dom_ATP-bd_1"/>
</dbReference>
<dbReference type="InterPro" id="IPR058031">
    <property type="entry name" value="AAA_lid_NorR"/>
</dbReference>
<evidence type="ECO:0000256" key="2">
    <source>
        <dbReference type="ARBA" id="ARBA00022840"/>
    </source>
</evidence>
<reference evidence="6 7" key="1">
    <citation type="journal article" date="2013" name="PLoS ONE">
        <title>Genomic analysis of Melioribacter roseus, facultatively anaerobic organotrophic bacterium representing a novel deep lineage within Bacteriodetes/Chlorobi group.</title>
        <authorList>
            <person name="Kadnikov V.V."/>
            <person name="Mardanov A.V."/>
            <person name="Podosokorskaya O.A."/>
            <person name="Gavrilov S.N."/>
            <person name="Kublanov I.V."/>
            <person name="Beletsky A.V."/>
            <person name="Bonch-Osmolovskaya E.A."/>
            <person name="Ravin N.V."/>
        </authorList>
    </citation>
    <scope>NUCLEOTIDE SEQUENCE [LARGE SCALE GENOMIC DNA]</scope>
    <source>
        <strain evidence="7">JCM 17771 / P3M-2</strain>
    </source>
</reference>
<sequence>MDKNYSTLSNLLRYRKIILLSLILAGLLVSLNLDSILYPINAGYEKLMRVIGGAKEPDNSIVIVHINSDDIEQLGGWPLKRSYYALLIDRLNKIGAGKIGLEVMFSSRLAFQEIYNDLLNEVLKKSNNVVLSSIVGASDTIIYSQPKYDIPSLKTGHLNYIVSDGYYVPEYISVNGQIEKAFAVEIAGDNFTEGDDLLKVNFYNSWRKFQNYSLIEFFEVIENNPTEFKKKFVLIGVSDPTIAKTVSTFYDKELPGVGFHAFVLDNIITSRSLNYKYSNLLSVLAVSSILMFVFLLRFGSPEVRIVIYLFFILISSFVLFNYFYVVFNYTAALLPAVLIFAFELYIRLSVNKRQALLAMSESELLKRTLESKEALLDSISKHSEQAKGELLNQIEKLKSEIKQLKELEQDSEPAEKHGGRHQFENIVYKSDEMDKIIKTIEKVAPTDATVLVVGESGSGKELVARAIHNLSNRREKEFIAVNCAALTESLLESELFGYVKGAFTNAVSDKKGLFEAADGGTIFLDEIAETSDSFQAKLLRVIQFGELQKVGSTQMQKINVRIIAATNKNLTQLIKEGKFREDLYYRLNVFNIEIPPLRERKEDIPILAEYFLECEADNLKFSKAVLDSLAKNEWKGNVRELESIVKRAAVFAKAEGRDVILLSDLPDDYRHYRKADLEDFILDSLRAKKFSHSSVVETAREIGNVSRTVVGEILRGLFFKNYVQNDYDFDAAVRSIAGTDEEEVLNRLKSKAAKYLENIENDLKKIKTVDFEEVKRAFTSKYKNLPVRYHDYLDAVIRFLISRTKNS</sequence>
<dbReference type="Gene3D" id="3.40.50.300">
    <property type="entry name" value="P-loop containing nucleotide triphosphate hydrolases"/>
    <property type="match status" value="1"/>
</dbReference>
<dbReference type="RefSeq" id="WP_014856272.1">
    <property type="nucleotide sequence ID" value="NC_018178.1"/>
</dbReference>
<keyword evidence="4" id="KW-1133">Transmembrane helix</keyword>
<feature type="coiled-coil region" evidence="3">
    <location>
        <begin position="380"/>
        <end position="410"/>
    </location>
</feature>
<dbReference type="Gene3D" id="1.10.8.60">
    <property type="match status" value="1"/>
</dbReference>
<keyword evidence="6" id="KW-0238">DNA-binding</keyword>
<dbReference type="Pfam" id="PF00158">
    <property type="entry name" value="Sigma54_activat"/>
    <property type="match status" value="1"/>
</dbReference>
<accession>I7A0R9</accession>
<dbReference type="InterPro" id="IPR025943">
    <property type="entry name" value="Sigma_54_int_dom_ATP-bd_2"/>
</dbReference>
<dbReference type="InterPro" id="IPR002078">
    <property type="entry name" value="Sigma_54_int"/>
</dbReference>
<feature type="transmembrane region" description="Helical" evidence="4">
    <location>
        <begin position="305"/>
        <end position="325"/>
    </location>
</feature>
<dbReference type="InterPro" id="IPR007890">
    <property type="entry name" value="CHASE2"/>
</dbReference>
<feature type="transmembrane region" description="Helical" evidence="4">
    <location>
        <begin position="331"/>
        <end position="350"/>
    </location>
</feature>
<keyword evidence="2" id="KW-0067">ATP-binding</keyword>
<feature type="transmembrane region" description="Helical" evidence="4">
    <location>
        <begin position="277"/>
        <end position="298"/>
    </location>
</feature>
<evidence type="ECO:0000313" key="7">
    <source>
        <dbReference type="Proteomes" id="UP000009011"/>
    </source>
</evidence>
<dbReference type="CDD" id="cd00009">
    <property type="entry name" value="AAA"/>
    <property type="match status" value="1"/>
</dbReference>
<dbReference type="PROSITE" id="PS50045">
    <property type="entry name" value="SIGMA54_INTERACT_4"/>
    <property type="match status" value="1"/>
</dbReference>
<dbReference type="InterPro" id="IPR027417">
    <property type="entry name" value="P-loop_NTPase"/>
</dbReference>
<feature type="domain" description="Sigma-54 factor interaction" evidence="5">
    <location>
        <begin position="426"/>
        <end position="650"/>
    </location>
</feature>
<dbReference type="InterPro" id="IPR003593">
    <property type="entry name" value="AAA+_ATPase"/>
</dbReference>
<keyword evidence="7" id="KW-1185">Reference proteome</keyword>
<dbReference type="OrthoDB" id="9759607at2"/>
<dbReference type="PANTHER" id="PTHR32071">
    <property type="entry name" value="TRANSCRIPTIONAL REGULATORY PROTEIN"/>
    <property type="match status" value="1"/>
</dbReference>
<dbReference type="Pfam" id="PF05226">
    <property type="entry name" value="CHASE2"/>
    <property type="match status" value="1"/>
</dbReference>
<dbReference type="SUPFAM" id="SSF52540">
    <property type="entry name" value="P-loop containing nucleoside triphosphate hydrolases"/>
    <property type="match status" value="1"/>
</dbReference>
<evidence type="ECO:0000256" key="4">
    <source>
        <dbReference type="SAM" id="Phobius"/>
    </source>
</evidence>
<dbReference type="PROSITE" id="PS00676">
    <property type="entry name" value="SIGMA54_INTERACT_2"/>
    <property type="match status" value="1"/>
</dbReference>
<dbReference type="HOGENOM" id="CLU_018813_0_0_10"/>
<keyword evidence="1" id="KW-0547">Nucleotide-binding</keyword>
<dbReference type="eggNOG" id="COG3829">
    <property type="taxonomic scope" value="Bacteria"/>
</dbReference>
<dbReference type="STRING" id="1191523.MROS_1604"/>